<dbReference type="Gene3D" id="3.30.429.10">
    <property type="entry name" value="Macrophage Migration Inhibitory Factor"/>
    <property type="match status" value="1"/>
</dbReference>
<dbReference type="AlphaFoldDB" id="A0A5D4GV20"/>
<dbReference type="RefSeq" id="WP_148914475.1">
    <property type="nucleotide sequence ID" value="NZ_VSZS01000061.1"/>
</dbReference>
<dbReference type="InterPro" id="IPR004220">
    <property type="entry name" value="5-COMe_2-OHmuconate_Isoase"/>
</dbReference>
<reference evidence="1 2" key="1">
    <citation type="submission" date="2019-08" db="EMBL/GenBank/DDBJ databases">
        <authorList>
            <person name="Seo Y.L."/>
        </authorList>
    </citation>
    <scope>NUCLEOTIDE SEQUENCE [LARGE SCALE GENOMIC DNA]</scope>
    <source>
        <strain evidence="1 2">MaA-C15</strain>
    </source>
</reference>
<organism evidence="1 2">
    <name type="scientific">Neoaquamicrobium microcysteis</name>
    <dbReference type="NCBI Taxonomy" id="2682781"/>
    <lineage>
        <taxon>Bacteria</taxon>
        <taxon>Pseudomonadati</taxon>
        <taxon>Pseudomonadota</taxon>
        <taxon>Alphaproteobacteria</taxon>
        <taxon>Hyphomicrobiales</taxon>
        <taxon>Phyllobacteriaceae</taxon>
        <taxon>Neoaquamicrobium</taxon>
    </lineage>
</organism>
<dbReference type="Pfam" id="PF02962">
    <property type="entry name" value="CHMI"/>
    <property type="match status" value="1"/>
</dbReference>
<comment type="caution">
    <text evidence="1">The sequence shown here is derived from an EMBL/GenBank/DDBJ whole genome shotgun (WGS) entry which is preliminary data.</text>
</comment>
<name>A0A5D4GV20_9HYPH</name>
<reference evidence="1 2" key="2">
    <citation type="submission" date="2019-09" db="EMBL/GenBank/DDBJ databases">
        <title>Mesorhizobium sp. MaA-C15 isolated from Microcystis aeruginosa.</title>
        <authorList>
            <person name="Jeong S.E."/>
            <person name="Jin H.M."/>
            <person name="Jeon C.O."/>
        </authorList>
    </citation>
    <scope>NUCLEOTIDE SEQUENCE [LARGE SCALE GENOMIC DNA]</scope>
    <source>
        <strain evidence="1 2">MaA-C15</strain>
    </source>
</reference>
<dbReference type="SUPFAM" id="SSF55331">
    <property type="entry name" value="Tautomerase/MIF"/>
    <property type="match status" value="1"/>
</dbReference>
<keyword evidence="1" id="KW-0413">Isomerase</keyword>
<dbReference type="PANTHER" id="PTHR37950">
    <property type="entry name" value="4-HYDROXYPHENYLACETATE CATABOLISM PROTEIN"/>
    <property type="match status" value="1"/>
</dbReference>
<dbReference type="PANTHER" id="PTHR37950:SF1">
    <property type="entry name" value="4-HYDROXYPHENYLACETATE CATABOLISM PROTEIN"/>
    <property type="match status" value="1"/>
</dbReference>
<dbReference type="InterPro" id="IPR014347">
    <property type="entry name" value="Tautomerase/MIF_sf"/>
</dbReference>
<gene>
    <name evidence="1" type="ORF">FY036_09390</name>
</gene>
<accession>A0A5D4GV20</accession>
<evidence type="ECO:0000313" key="1">
    <source>
        <dbReference type="EMBL" id="TYR32711.1"/>
    </source>
</evidence>
<dbReference type="CDD" id="cd00580">
    <property type="entry name" value="CHMI"/>
    <property type="match status" value="1"/>
</dbReference>
<protein>
    <submittedName>
        <fullName evidence="1">5-carboxymethyl-2-hydroxymuconate Delta-isomerase</fullName>
    </submittedName>
</protein>
<dbReference type="OrthoDB" id="9814215at2"/>
<dbReference type="EMBL" id="VSZS01000061">
    <property type="protein sequence ID" value="TYR32711.1"/>
    <property type="molecule type" value="Genomic_DNA"/>
</dbReference>
<evidence type="ECO:0000313" key="2">
    <source>
        <dbReference type="Proteomes" id="UP000323258"/>
    </source>
</evidence>
<dbReference type="GO" id="GO:0008704">
    <property type="term" value="F:5-carboxymethyl-2-hydroxymuconate delta-isomerase activity"/>
    <property type="evidence" value="ECO:0007669"/>
    <property type="project" value="InterPro"/>
</dbReference>
<keyword evidence="2" id="KW-1185">Reference proteome</keyword>
<sequence>MPHILIDYSSGANEVVDMARLVEAVHRTARSSGHFAPNVVRTLARGAHYSLVADENPLNQFVQITIRMAPGRSREVRKAFSQAVFDAASTTVPEAWSRGRFALRVDVTESDPELSSQRNLLPKASE</sequence>
<proteinExistence type="predicted"/>
<dbReference type="Proteomes" id="UP000323258">
    <property type="component" value="Unassembled WGS sequence"/>
</dbReference>